<dbReference type="RefSeq" id="WP_185444088.1">
    <property type="nucleotide sequence ID" value="NZ_CP043661.1"/>
</dbReference>
<evidence type="ECO:0000256" key="1">
    <source>
        <dbReference type="SAM" id="MobiDB-lite"/>
    </source>
</evidence>
<protein>
    <recommendedName>
        <fullName evidence="4">WD40 repeat domain-containing protein</fullName>
    </recommendedName>
</protein>
<feature type="region of interest" description="Disordered" evidence="1">
    <location>
        <begin position="269"/>
        <end position="290"/>
    </location>
</feature>
<dbReference type="AlphaFoldDB" id="A0A7G6X615"/>
<evidence type="ECO:0000313" key="2">
    <source>
        <dbReference type="EMBL" id="QNE21680.1"/>
    </source>
</evidence>
<reference evidence="3" key="1">
    <citation type="submission" date="2019-09" db="EMBL/GenBank/DDBJ databases">
        <title>Antimicrobial potential of Antarctic Bacteria.</title>
        <authorList>
            <person name="Benaud N."/>
            <person name="Edwards R.J."/>
            <person name="Ferrari B.C."/>
        </authorList>
    </citation>
    <scope>NUCLEOTIDE SEQUENCE [LARGE SCALE GENOMIC DNA]</scope>
    <source>
        <strain evidence="3">SPB151</strain>
    </source>
</reference>
<evidence type="ECO:0000313" key="3">
    <source>
        <dbReference type="Proteomes" id="UP000515563"/>
    </source>
</evidence>
<keyword evidence="3" id="KW-1185">Reference proteome</keyword>
<dbReference type="KEGG" id="kqi:F1D05_31870"/>
<evidence type="ECO:0008006" key="4">
    <source>
        <dbReference type="Google" id="ProtNLM"/>
    </source>
</evidence>
<accession>A0A7G6X615</accession>
<dbReference type="Proteomes" id="UP000515563">
    <property type="component" value="Chromosome"/>
</dbReference>
<name>A0A7G6X615_9ACTN</name>
<reference evidence="2 3" key="2">
    <citation type="journal article" date="2020" name="Microbiol. Resour. Announc.">
        <title>Antarctic desert soil bacteria exhibit high novel natural product potential, evaluated through long-read genome sequencing and comparative genomics.</title>
        <authorList>
            <person name="Benaud N."/>
            <person name="Edwards R.J."/>
            <person name="Amos T.G."/>
            <person name="D'Agostino P.M."/>
            <person name="Gutierrez-Chavez C."/>
            <person name="Montgomery K."/>
            <person name="Nicetic I."/>
            <person name="Ferrari B.C."/>
        </authorList>
    </citation>
    <scope>NUCLEOTIDE SEQUENCE [LARGE SCALE GENOMIC DNA]</scope>
    <source>
        <strain evidence="2 3">SPB151</strain>
    </source>
</reference>
<dbReference type="SUPFAM" id="SSF82171">
    <property type="entry name" value="DPP6 N-terminal domain-like"/>
    <property type="match status" value="1"/>
</dbReference>
<proteinExistence type="predicted"/>
<gene>
    <name evidence="2" type="ORF">F1D05_31870</name>
</gene>
<sequence>MLSDGTTKTLHDGKQTVKIDDSLVIGPSGRVAGGWLFIKGEAGGPFQTGTLQADGKFQPLGPQNTRGILKSPDGSKVAVTLAAGKGKTKVLVLDVATRKEIASVTLPHQTTVLWAWNQAGLWFGEDYKVGAQPLLWQPGQGQPVQLTIPGFDLGLEGATDSDKVQVVTRTNKGESWCMKLGSAQGTGFAVDRQYCGSGGRAFYPVVSPDGRTMVHPGSSLSADSRTEVQPQPVVIDVATGKATKLRLPRPISDLPAPVFEDDTHLLFTGTGLRDKQPPKTPPSIGPDGSPVTAGISVIRCDVTSGDCKLVFTTPTGVRIKLGRP</sequence>
<dbReference type="EMBL" id="CP043661">
    <property type="protein sequence ID" value="QNE21680.1"/>
    <property type="molecule type" value="Genomic_DNA"/>
</dbReference>
<organism evidence="2 3">
    <name type="scientific">Kribbella qitaiheensis</name>
    <dbReference type="NCBI Taxonomy" id="1544730"/>
    <lineage>
        <taxon>Bacteria</taxon>
        <taxon>Bacillati</taxon>
        <taxon>Actinomycetota</taxon>
        <taxon>Actinomycetes</taxon>
        <taxon>Propionibacteriales</taxon>
        <taxon>Kribbellaceae</taxon>
        <taxon>Kribbella</taxon>
    </lineage>
</organism>